<comment type="subcellular location">
    <subcellularLocation>
        <location evidence="1">Membrane</location>
    </subcellularLocation>
</comment>
<dbReference type="PROSITE" id="PS00237">
    <property type="entry name" value="G_PROTEIN_RECEP_F1_1"/>
    <property type="match status" value="1"/>
</dbReference>
<dbReference type="EMBL" id="JAYMGO010000019">
    <property type="protein sequence ID" value="KAL1255290.1"/>
    <property type="molecule type" value="Genomic_DNA"/>
</dbReference>
<dbReference type="Proteomes" id="UP001558613">
    <property type="component" value="Unassembled WGS sequence"/>
</dbReference>
<evidence type="ECO:0000256" key="5">
    <source>
        <dbReference type="SAM" id="Phobius"/>
    </source>
</evidence>
<evidence type="ECO:0000256" key="1">
    <source>
        <dbReference type="ARBA" id="ARBA00004370"/>
    </source>
</evidence>
<feature type="transmembrane region" description="Helical" evidence="5">
    <location>
        <begin position="43"/>
        <end position="61"/>
    </location>
</feature>
<feature type="transmembrane region" description="Helical" evidence="5">
    <location>
        <begin position="224"/>
        <end position="242"/>
    </location>
</feature>
<feature type="transmembrane region" description="Helical" evidence="5">
    <location>
        <begin position="6"/>
        <end position="31"/>
    </location>
</feature>
<comment type="caution">
    <text evidence="7">The sequence shown here is derived from an EMBL/GenBank/DDBJ whole genome shotgun (WGS) entry which is preliminary data.</text>
</comment>
<dbReference type="InterPro" id="IPR017452">
    <property type="entry name" value="GPCR_Rhodpsn_7TM"/>
</dbReference>
<keyword evidence="8" id="KW-1185">Reference proteome</keyword>
<accession>A0ABR3LQX0</accession>
<dbReference type="PANTHER" id="PTHR45822:SF3">
    <property type="entry name" value="FREE FATTY ACID RECEPTOR 3-LIKE-RELATED"/>
    <property type="match status" value="1"/>
</dbReference>
<dbReference type="InterPro" id="IPR000276">
    <property type="entry name" value="GPCR_Rhodpsn"/>
</dbReference>
<gene>
    <name evidence="7" type="ORF">QQF64_013351</name>
</gene>
<protein>
    <recommendedName>
        <fullName evidence="6">G-protein coupled receptors family 1 profile domain-containing protein</fullName>
    </recommendedName>
</protein>
<keyword evidence="3 5" id="KW-1133">Transmembrane helix</keyword>
<evidence type="ECO:0000256" key="3">
    <source>
        <dbReference type="ARBA" id="ARBA00022989"/>
    </source>
</evidence>
<dbReference type="Gene3D" id="1.20.1070.10">
    <property type="entry name" value="Rhodopsin 7-helix transmembrane proteins"/>
    <property type="match status" value="2"/>
</dbReference>
<dbReference type="PANTHER" id="PTHR45822">
    <property type="entry name" value="FREE FATTY ACID RECEPTOR 2-RELATED"/>
    <property type="match status" value="1"/>
</dbReference>
<sequence>MSEDSTVFLIIYIITFLIGFPNALLALCSCIRKIHRKPIPIDIFMLNLALSDLVFLTFLPLKMKEAADNMVWNMPHILCGFMLNYHRNSPGNKRELINIPVKSYCEKREGSLSRNLKSYGVWSVLRKDILKESIDFIKTTNNIKNFTTDRQQCQKIRQCFSSFIITFLIGFPNAVLVFCSCIRKIHHKPIPIDIFMLNLALSDLIFLTFLPVKMKEAADNMIWNIPYILCHINAFMFFLPFYSSGLFLTAISAERYVCVAFPVKNRAVPLPSQHIHLGPKGVATGLISGAHLGYSTGTQLILSAVSMVAPNVLAQMG</sequence>
<name>A0ABR3LQX0_9TELE</name>
<keyword evidence="2 5" id="KW-0812">Transmembrane</keyword>
<dbReference type="SUPFAM" id="SSF81321">
    <property type="entry name" value="Family A G protein-coupled receptor-like"/>
    <property type="match status" value="2"/>
</dbReference>
<proteinExistence type="predicted"/>
<feature type="transmembrane region" description="Helical" evidence="5">
    <location>
        <begin position="160"/>
        <end position="182"/>
    </location>
</feature>
<feature type="domain" description="G-protein coupled receptors family 1 profile" evidence="6">
    <location>
        <begin position="172"/>
        <end position="266"/>
    </location>
</feature>
<dbReference type="Pfam" id="PF00001">
    <property type="entry name" value="7tm_1"/>
    <property type="match status" value="1"/>
</dbReference>
<evidence type="ECO:0000256" key="2">
    <source>
        <dbReference type="ARBA" id="ARBA00022692"/>
    </source>
</evidence>
<dbReference type="PROSITE" id="PS50262">
    <property type="entry name" value="G_PROTEIN_RECEP_F1_2"/>
    <property type="match status" value="1"/>
</dbReference>
<keyword evidence="4 5" id="KW-0472">Membrane</keyword>
<organism evidence="7 8">
    <name type="scientific">Cirrhinus molitorella</name>
    <name type="common">mud carp</name>
    <dbReference type="NCBI Taxonomy" id="172907"/>
    <lineage>
        <taxon>Eukaryota</taxon>
        <taxon>Metazoa</taxon>
        <taxon>Chordata</taxon>
        <taxon>Craniata</taxon>
        <taxon>Vertebrata</taxon>
        <taxon>Euteleostomi</taxon>
        <taxon>Actinopterygii</taxon>
        <taxon>Neopterygii</taxon>
        <taxon>Teleostei</taxon>
        <taxon>Ostariophysi</taxon>
        <taxon>Cypriniformes</taxon>
        <taxon>Cyprinidae</taxon>
        <taxon>Labeoninae</taxon>
        <taxon>Labeonini</taxon>
        <taxon>Cirrhinus</taxon>
    </lineage>
</organism>
<evidence type="ECO:0000313" key="7">
    <source>
        <dbReference type="EMBL" id="KAL1255290.1"/>
    </source>
</evidence>
<evidence type="ECO:0000313" key="8">
    <source>
        <dbReference type="Proteomes" id="UP001558613"/>
    </source>
</evidence>
<evidence type="ECO:0000256" key="4">
    <source>
        <dbReference type="ARBA" id="ARBA00023136"/>
    </source>
</evidence>
<feature type="transmembrane region" description="Helical" evidence="5">
    <location>
        <begin position="194"/>
        <end position="212"/>
    </location>
</feature>
<reference evidence="7 8" key="1">
    <citation type="submission" date="2023-09" db="EMBL/GenBank/DDBJ databases">
        <authorList>
            <person name="Wang M."/>
        </authorList>
    </citation>
    <scope>NUCLEOTIDE SEQUENCE [LARGE SCALE GENOMIC DNA]</scope>
    <source>
        <strain evidence="7">GT-2023</strain>
        <tissue evidence="7">Liver</tissue>
    </source>
</reference>
<evidence type="ECO:0000259" key="6">
    <source>
        <dbReference type="PROSITE" id="PS50262"/>
    </source>
</evidence>